<dbReference type="FunFam" id="3.40.50.720:FF:000104">
    <property type="entry name" value="Shikimate dehydrogenase (NADP(+))"/>
    <property type="match status" value="1"/>
</dbReference>
<name>A0A1B7JV14_9GAMM</name>
<dbReference type="InterPro" id="IPR011342">
    <property type="entry name" value="Shikimate_DH"/>
</dbReference>
<dbReference type="GO" id="GO:0050661">
    <property type="term" value="F:NADP binding"/>
    <property type="evidence" value="ECO:0007669"/>
    <property type="project" value="InterPro"/>
</dbReference>
<organism evidence="12 13">
    <name type="scientific">Providencia heimbachae ATCC 35613</name>
    <dbReference type="NCBI Taxonomy" id="1354272"/>
    <lineage>
        <taxon>Bacteria</taxon>
        <taxon>Pseudomonadati</taxon>
        <taxon>Pseudomonadota</taxon>
        <taxon>Gammaproteobacteria</taxon>
        <taxon>Enterobacterales</taxon>
        <taxon>Morganellaceae</taxon>
        <taxon>Providencia</taxon>
    </lineage>
</organism>
<protein>
    <recommendedName>
        <fullName evidence="2 8">Shikimate dehydrogenase (NADP(+))</fullName>
        <shortName evidence="8">SDH</shortName>
        <ecNumber evidence="2 8">1.1.1.25</ecNumber>
    </recommendedName>
</protein>
<keyword evidence="6 8" id="KW-0057">Aromatic amino acid biosynthesis</keyword>
<sequence>MGMFAVFGNPIQHSKSPSIHKMFAEQTGILLGYEKILAPINSFEQCLADFFLQGGKGANITLPFKEKAFHAVSELTDRAQLCGAVNTVMKLDDNSLLGDNTDGMGLLLDLQRLAFIHSSSKVLIIGAGGATRGALLPLLEFGCDVTLTNRTYSKTEALVKQFSTLGKIQGKEIEQIVSSSFDLIINATSSGINGEIPAISPSIFAPNVACYDMFYQKELTPFLLFARENKVTKVADGLGMLVGQAAFSFKLWHGILPEILPVLSMLQNELKG</sequence>
<dbReference type="GO" id="GO:0008652">
    <property type="term" value="P:amino acid biosynthetic process"/>
    <property type="evidence" value="ECO:0007669"/>
    <property type="project" value="UniProtKB-KW"/>
</dbReference>
<feature type="binding site" evidence="8">
    <location>
        <position position="215"/>
    </location>
    <ligand>
        <name>shikimate</name>
        <dbReference type="ChEBI" id="CHEBI:36208"/>
    </ligand>
</feature>
<evidence type="ECO:0000313" key="13">
    <source>
        <dbReference type="Proteomes" id="UP000078224"/>
    </source>
</evidence>
<dbReference type="AlphaFoldDB" id="A0A1B7JV14"/>
<evidence type="ECO:0000259" key="9">
    <source>
        <dbReference type="Pfam" id="PF01488"/>
    </source>
</evidence>
<dbReference type="InterPro" id="IPR006151">
    <property type="entry name" value="Shikm_DH/Glu-tRNA_Rdtase"/>
</dbReference>
<dbReference type="GO" id="GO:0005829">
    <property type="term" value="C:cytosol"/>
    <property type="evidence" value="ECO:0007669"/>
    <property type="project" value="TreeGrafter"/>
</dbReference>
<evidence type="ECO:0000256" key="8">
    <source>
        <dbReference type="HAMAP-Rule" id="MF_00222"/>
    </source>
</evidence>
<evidence type="ECO:0000256" key="7">
    <source>
        <dbReference type="ARBA" id="ARBA00049442"/>
    </source>
</evidence>
<dbReference type="CDD" id="cd01065">
    <property type="entry name" value="NAD_bind_Shikimate_DH"/>
    <property type="match status" value="1"/>
</dbReference>
<feature type="domain" description="Shikimate dehydrogenase substrate binding N-terminal" evidence="10">
    <location>
        <begin position="6"/>
        <end position="88"/>
    </location>
</feature>
<evidence type="ECO:0000256" key="1">
    <source>
        <dbReference type="ARBA" id="ARBA00004871"/>
    </source>
</evidence>
<evidence type="ECO:0000256" key="5">
    <source>
        <dbReference type="ARBA" id="ARBA00023002"/>
    </source>
</evidence>
<dbReference type="OrthoDB" id="9776868at2"/>
<comment type="similarity">
    <text evidence="8">Belongs to the shikimate dehydrogenase family.</text>
</comment>
<dbReference type="GO" id="GO:0009073">
    <property type="term" value="P:aromatic amino acid family biosynthetic process"/>
    <property type="evidence" value="ECO:0007669"/>
    <property type="project" value="UniProtKB-KW"/>
</dbReference>
<dbReference type="GO" id="GO:0004764">
    <property type="term" value="F:shikimate 3-dehydrogenase (NADP+) activity"/>
    <property type="evidence" value="ECO:0007669"/>
    <property type="project" value="UniProtKB-UniRule"/>
</dbReference>
<evidence type="ECO:0000256" key="6">
    <source>
        <dbReference type="ARBA" id="ARBA00023141"/>
    </source>
</evidence>
<feature type="domain" description="Quinate/shikimate 5-dehydrogenase/glutamyl-tRNA reductase" evidence="9">
    <location>
        <begin position="118"/>
        <end position="190"/>
    </location>
</feature>
<dbReference type="PATRIC" id="fig|1354272.4.peg.1960"/>
<evidence type="ECO:0000313" key="12">
    <source>
        <dbReference type="EMBL" id="OAT51749.1"/>
    </source>
</evidence>
<feature type="binding site" evidence="8">
    <location>
        <position position="244"/>
    </location>
    <ligand>
        <name>shikimate</name>
        <dbReference type="ChEBI" id="CHEBI:36208"/>
    </ligand>
</feature>
<dbReference type="GO" id="GO:0019632">
    <property type="term" value="P:shikimate metabolic process"/>
    <property type="evidence" value="ECO:0007669"/>
    <property type="project" value="InterPro"/>
</dbReference>
<dbReference type="PANTHER" id="PTHR21089:SF1">
    <property type="entry name" value="BIFUNCTIONAL 3-DEHYDROQUINATE DEHYDRATASE_SHIKIMATE DEHYDROGENASE, CHLOROPLASTIC"/>
    <property type="match status" value="1"/>
</dbReference>
<dbReference type="Pfam" id="PF01488">
    <property type="entry name" value="Shikimate_DH"/>
    <property type="match status" value="1"/>
</dbReference>
<comment type="catalytic activity">
    <reaction evidence="7 8">
        <text>shikimate + NADP(+) = 3-dehydroshikimate + NADPH + H(+)</text>
        <dbReference type="Rhea" id="RHEA:17737"/>
        <dbReference type="ChEBI" id="CHEBI:15378"/>
        <dbReference type="ChEBI" id="CHEBI:16630"/>
        <dbReference type="ChEBI" id="CHEBI:36208"/>
        <dbReference type="ChEBI" id="CHEBI:57783"/>
        <dbReference type="ChEBI" id="CHEBI:58349"/>
        <dbReference type="EC" id="1.1.1.25"/>
    </reaction>
</comment>
<evidence type="ECO:0000256" key="2">
    <source>
        <dbReference type="ARBA" id="ARBA00012962"/>
    </source>
</evidence>
<evidence type="ECO:0000256" key="4">
    <source>
        <dbReference type="ARBA" id="ARBA00022857"/>
    </source>
</evidence>
<dbReference type="InterPro" id="IPR041121">
    <property type="entry name" value="SDH_C"/>
</dbReference>
<dbReference type="Gene3D" id="3.40.50.10860">
    <property type="entry name" value="Leucine Dehydrogenase, chain A, domain 1"/>
    <property type="match status" value="1"/>
</dbReference>
<feature type="binding site" evidence="8">
    <location>
        <position position="61"/>
    </location>
    <ligand>
        <name>shikimate</name>
        <dbReference type="ChEBI" id="CHEBI:36208"/>
    </ligand>
</feature>
<dbReference type="HAMAP" id="MF_00222">
    <property type="entry name" value="Shikimate_DH_AroE"/>
    <property type="match status" value="1"/>
</dbReference>
<dbReference type="InterPro" id="IPR013708">
    <property type="entry name" value="Shikimate_DH-bd_N"/>
</dbReference>
<proteinExistence type="inferred from homology"/>
<dbReference type="Pfam" id="PF08501">
    <property type="entry name" value="Shikimate_dh_N"/>
    <property type="match status" value="1"/>
</dbReference>
<evidence type="ECO:0000256" key="3">
    <source>
        <dbReference type="ARBA" id="ARBA00022605"/>
    </source>
</evidence>
<dbReference type="NCBIfam" id="NF001310">
    <property type="entry name" value="PRK00258.1-2"/>
    <property type="match status" value="1"/>
</dbReference>
<keyword evidence="4 8" id="KW-0521">NADP</keyword>
<dbReference type="EMBL" id="LXEW01000028">
    <property type="protein sequence ID" value="OAT51749.1"/>
    <property type="molecule type" value="Genomic_DNA"/>
</dbReference>
<comment type="caution">
    <text evidence="12">The sequence shown here is derived from an EMBL/GenBank/DDBJ whole genome shotgun (WGS) entry which is preliminary data.</text>
</comment>
<dbReference type="Pfam" id="PF18317">
    <property type="entry name" value="SDH_C"/>
    <property type="match status" value="1"/>
</dbReference>
<feature type="binding site" evidence="8">
    <location>
        <position position="86"/>
    </location>
    <ligand>
        <name>shikimate</name>
        <dbReference type="ChEBI" id="CHEBI:36208"/>
    </ligand>
</feature>
<dbReference type="Proteomes" id="UP000078224">
    <property type="component" value="Unassembled WGS sequence"/>
</dbReference>
<feature type="binding site" evidence="8">
    <location>
        <position position="102"/>
    </location>
    <ligand>
        <name>shikimate</name>
        <dbReference type="ChEBI" id="CHEBI:36208"/>
    </ligand>
</feature>
<dbReference type="FunFam" id="3.40.50.10860:FF:000006">
    <property type="entry name" value="Shikimate dehydrogenase (NADP(+))"/>
    <property type="match status" value="1"/>
</dbReference>
<dbReference type="InterPro" id="IPR022893">
    <property type="entry name" value="Shikimate_DH_fam"/>
</dbReference>
<feature type="active site" description="Proton acceptor" evidence="8">
    <location>
        <position position="65"/>
    </location>
</feature>
<dbReference type="InterPro" id="IPR036291">
    <property type="entry name" value="NAD(P)-bd_dom_sf"/>
</dbReference>
<feature type="binding site" evidence="8">
    <location>
        <position position="77"/>
    </location>
    <ligand>
        <name>NADP(+)</name>
        <dbReference type="ChEBI" id="CHEBI:58349"/>
    </ligand>
</feature>
<dbReference type="NCBIfam" id="TIGR00507">
    <property type="entry name" value="aroE"/>
    <property type="match status" value="1"/>
</dbReference>
<dbReference type="RefSeq" id="WP_068437257.1">
    <property type="nucleotide sequence ID" value="NZ_LXEW01000028.1"/>
</dbReference>
<feature type="binding site" evidence="8">
    <location>
        <begin position="149"/>
        <end position="154"/>
    </location>
    <ligand>
        <name>NADP(+)</name>
        <dbReference type="ChEBI" id="CHEBI:58349"/>
    </ligand>
</feature>
<dbReference type="SUPFAM" id="SSF51735">
    <property type="entry name" value="NAD(P)-binding Rossmann-fold domains"/>
    <property type="match status" value="1"/>
</dbReference>
<keyword evidence="3 8" id="KW-0028">Amino-acid biosynthesis</keyword>
<dbReference type="InterPro" id="IPR046346">
    <property type="entry name" value="Aminoacid_DH-like_N_sf"/>
</dbReference>
<keyword evidence="5 8" id="KW-0560">Oxidoreductase</keyword>
<feature type="binding site" evidence="8">
    <location>
        <position position="213"/>
    </location>
    <ligand>
        <name>NADP(+)</name>
        <dbReference type="ChEBI" id="CHEBI:58349"/>
    </ligand>
</feature>
<evidence type="ECO:0000259" key="10">
    <source>
        <dbReference type="Pfam" id="PF08501"/>
    </source>
</evidence>
<comment type="pathway">
    <text evidence="1 8">Metabolic intermediate biosynthesis; chorismate biosynthesis; chorismate from D-erythrose 4-phosphate and phosphoenolpyruvate: step 4/7.</text>
</comment>
<reference evidence="12 13" key="1">
    <citation type="submission" date="2016-04" db="EMBL/GenBank/DDBJ databases">
        <title>ATOL: Assembling a taxonomically balanced genome-scale reconstruction of the evolutionary history of the Enterobacteriaceae.</title>
        <authorList>
            <person name="Plunkett G.III."/>
            <person name="Neeno-Eckwall E.C."/>
            <person name="Glasner J.D."/>
            <person name="Perna N.T."/>
        </authorList>
    </citation>
    <scope>NUCLEOTIDE SEQUENCE [LARGE SCALE GENOMIC DNA]</scope>
    <source>
        <strain evidence="12 13">ATCC 35613</strain>
    </source>
</reference>
<dbReference type="UniPathway" id="UPA00053">
    <property type="reaction ID" value="UER00087"/>
</dbReference>
<comment type="function">
    <text evidence="8">Involved in the biosynthesis of the chorismate, which leads to the biosynthesis of aromatic amino acids. Catalyzes the reversible NADPH linked reduction of 3-dehydroshikimate (DHSA) to yield shikimate (SA).</text>
</comment>
<dbReference type="PANTHER" id="PTHR21089">
    <property type="entry name" value="SHIKIMATE DEHYDROGENASE"/>
    <property type="match status" value="1"/>
</dbReference>
<feature type="binding site" evidence="8">
    <location>
        <begin position="126"/>
        <end position="130"/>
    </location>
    <ligand>
        <name>NADP(+)</name>
        <dbReference type="ChEBI" id="CHEBI:58349"/>
    </ligand>
</feature>
<accession>A0A1B7JV14</accession>
<dbReference type="SUPFAM" id="SSF53223">
    <property type="entry name" value="Aminoacid dehydrogenase-like, N-terminal domain"/>
    <property type="match status" value="1"/>
</dbReference>
<evidence type="ECO:0000259" key="11">
    <source>
        <dbReference type="Pfam" id="PF18317"/>
    </source>
</evidence>
<comment type="subunit">
    <text evidence="8">Homodimer.</text>
</comment>
<dbReference type="Gene3D" id="3.40.50.720">
    <property type="entry name" value="NAD(P)-binding Rossmann-like Domain"/>
    <property type="match status" value="1"/>
</dbReference>
<feature type="domain" description="SDH C-terminal" evidence="11">
    <location>
        <begin position="237"/>
        <end position="257"/>
    </location>
</feature>
<feature type="binding site" evidence="8">
    <location>
        <position position="237"/>
    </location>
    <ligand>
        <name>NADP(+)</name>
        <dbReference type="ChEBI" id="CHEBI:58349"/>
    </ligand>
</feature>
<keyword evidence="13" id="KW-1185">Reference proteome</keyword>
<dbReference type="GO" id="GO:0009423">
    <property type="term" value="P:chorismate biosynthetic process"/>
    <property type="evidence" value="ECO:0007669"/>
    <property type="project" value="UniProtKB-UniRule"/>
</dbReference>
<dbReference type="EC" id="1.1.1.25" evidence="2 8"/>
<feature type="binding site" evidence="8">
    <location>
        <begin position="14"/>
        <end position="16"/>
    </location>
    <ligand>
        <name>shikimate</name>
        <dbReference type="ChEBI" id="CHEBI:36208"/>
    </ligand>
</feature>
<gene>
    <name evidence="8" type="primary">aroE</name>
    <name evidence="12" type="ORF">M998_1928</name>
</gene>